<feature type="domain" description="Amine oxidase" evidence="1">
    <location>
        <begin position="10"/>
        <end position="265"/>
    </location>
</feature>
<evidence type="ECO:0000259" key="1">
    <source>
        <dbReference type="Pfam" id="PF01593"/>
    </source>
</evidence>
<dbReference type="Gene3D" id="1.10.405.20">
    <property type="match status" value="1"/>
</dbReference>
<dbReference type="RefSeq" id="WP_407051195.1">
    <property type="nucleotide sequence ID" value="NZ_CP158568.1"/>
</dbReference>
<organism evidence="2">
    <name type="scientific">Methyloraptor flagellatus</name>
    <dbReference type="NCBI Taxonomy" id="3162530"/>
    <lineage>
        <taxon>Bacteria</taxon>
        <taxon>Pseudomonadati</taxon>
        <taxon>Pseudomonadota</taxon>
        <taxon>Alphaproteobacteria</taxon>
        <taxon>Hyphomicrobiales</taxon>
        <taxon>Ancalomicrobiaceae</taxon>
        <taxon>Methyloraptor</taxon>
    </lineage>
</organism>
<dbReference type="InterPro" id="IPR036188">
    <property type="entry name" value="FAD/NAD-bd_sf"/>
</dbReference>
<accession>A0AAU7XDB1</accession>
<dbReference type="AlphaFoldDB" id="A0AAU7XDB1"/>
<dbReference type="Pfam" id="PF01593">
    <property type="entry name" value="Amino_oxidase"/>
    <property type="match status" value="1"/>
</dbReference>
<name>A0AAU7XDB1_9HYPH</name>
<dbReference type="InterPro" id="IPR050464">
    <property type="entry name" value="Zeta_carotene_desat/Oxidored"/>
</dbReference>
<evidence type="ECO:0000313" key="2">
    <source>
        <dbReference type="EMBL" id="XBY46097.1"/>
    </source>
</evidence>
<sequence length="435" mass="48502">MRIAIVGTGISGNAAAWALNETHQITVYEKEARPGGHAHTVEIDYDGARIAVDTGFIVYNELNYPNMTALFDLLGVETQASDMSFAVSVDGGRREWKGGEPLLSGLFAMKRSIFSPTHYWMLREIMRFNKLALAERRDGLIGEQSLGEWLAKHGFKGRFVSDYILPMGAAIWSTPVEDMLAFPARSFITFFENHRLVHMERPVWRTVTGGSRRYVEKLIAPFRHRIRYGAEVVHVERRDGLVFVTDRSGTTDVYDAIILASHTDETLAMLGDASEAERSILSAIQYRPNVAILHRDASLMPKRTSAWAAWNVLTFPSMPARPKDVAVTYWMNALQGIDRATPLFVSLNPPFAPKPETVFARFSYDHPQYDQAAIAAQARLPAIQGERNTFFCGAWTNYGFHEDGLASGLSVAERLGARIPWRAPVAAAPLLEAAE</sequence>
<protein>
    <submittedName>
        <fullName evidence="2">FAD-dependent oxidoreductase</fullName>
    </submittedName>
</protein>
<dbReference type="PANTHER" id="PTHR42923">
    <property type="entry name" value="PROTOPORPHYRINOGEN OXIDASE"/>
    <property type="match status" value="1"/>
</dbReference>
<reference evidence="2" key="1">
    <citation type="submission" date="2024-06" db="EMBL/GenBank/DDBJ databases">
        <title>Methylostella associata gen. nov., sp. nov., a novel Ancalomicrobiaceae-affiliated facultatively methylotrophic bacteria that feed on methanotrophs of the genus Methylococcus.</title>
        <authorList>
            <person name="Saltykova V."/>
            <person name="Danilova O.V."/>
            <person name="Oshkin I.Y."/>
            <person name="Belova S.E."/>
            <person name="Pimenov N.V."/>
            <person name="Dedysh S.N."/>
        </authorList>
    </citation>
    <scope>NUCLEOTIDE SEQUENCE</scope>
    <source>
        <strain evidence="2">S20</strain>
    </source>
</reference>
<dbReference type="PANTHER" id="PTHR42923:SF17">
    <property type="entry name" value="AMINE OXIDASE DOMAIN-CONTAINING PROTEIN"/>
    <property type="match status" value="1"/>
</dbReference>
<gene>
    <name evidence="2" type="ORF">ABS361_07660</name>
</gene>
<proteinExistence type="predicted"/>
<dbReference type="InterPro" id="IPR002937">
    <property type="entry name" value="Amino_oxidase"/>
</dbReference>
<dbReference type="GO" id="GO:0016491">
    <property type="term" value="F:oxidoreductase activity"/>
    <property type="evidence" value="ECO:0007669"/>
    <property type="project" value="InterPro"/>
</dbReference>
<dbReference type="SUPFAM" id="SSF51905">
    <property type="entry name" value="FAD/NAD(P)-binding domain"/>
    <property type="match status" value="1"/>
</dbReference>
<dbReference type="EMBL" id="CP158568">
    <property type="protein sequence ID" value="XBY46097.1"/>
    <property type="molecule type" value="Genomic_DNA"/>
</dbReference>
<dbReference type="KEGG" id="mflg:ABS361_07660"/>
<dbReference type="Gene3D" id="3.30.70.1990">
    <property type="match status" value="1"/>
</dbReference>
<dbReference type="Gene3D" id="3.50.50.60">
    <property type="entry name" value="FAD/NAD(P)-binding domain"/>
    <property type="match status" value="1"/>
</dbReference>